<proteinExistence type="predicted"/>
<name>G0HVA7_HALHT</name>
<dbReference type="KEGG" id="hhi:HAH_0713"/>
<feature type="transmembrane region" description="Helical" evidence="1">
    <location>
        <begin position="42"/>
        <end position="65"/>
    </location>
</feature>
<keyword evidence="1" id="KW-0812">Transmembrane</keyword>
<protein>
    <submittedName>
        <fullName evidence="2">Uncharacterized protein</fullName>
    </submittedName>
</protein>
<dbReference type="eggNOG" id="arCOG08175">
    <property type="taxonomic scope" value="Archaea"/>
</dbReference>
<keyword evidence="1" id="KW-1133">Transmembrane helix</keyword>
<organism evidence="2 3">
    <name type="scientific">Haloarcula hispanica (strain ATCC 33960 / DSM 4426 / JCM 8911 / NBRC 102182 / NCIMB 2187 / VKM B-1755)</name>
    <dbReference type="NCBI Taxonomy" id="634497"/>
    <lineage>
        <taxon>Archaea</taxon>
        <taxon>Methanobacteriati</taxon>
        <taxon>Methanobacteriota</taxon>
        <taxon>Stenosarchaea group</taxon>
        <taxon>Halobacteria</taxon>
        <taxon>Halobacteriales</taxon>
        <taxon>Haloarculaceae</taxon>
        <taxon>Haloarcula</taxon>
    </lineage>
</organism>
<gene>
    <name evidence="2" type="ordered locus">HAH_0713</name>
</gene>
<evidence type="ECO:0000313" key="2">
    <source>
        <dbReference type="EMBL" id="AEM56336.1"/>
    </source>
</evidence>
<evidence type="ECO:0000256" key="1">
    <source>
        <dbReference type="SAM" id="Phobius"/>
    </source>
</evidence>
<sequence>MSLMAMGPLITAAAALAGLNVLLLLPLLGVWLRNYATFRTGLVAGLIAFAVAMLAENAIAVYFFFSMQSFYAGDPHVQQAVLVLRSLQFVAIAGLSYTTLR</sequence>
<dbReference type="HOGENOM" id="CLU_157001_1_1_2"/>
<reference evidence="2 3" key="1">
    <citation type="journal article" date="2011" name="J. Bacteriol.">
        <title>Complete genome sequence of Haloarcula hispanica, a model haloarchaeon for studying genetics, metabolism, and virus-host interaction.</title>
        <authorList>
            <person name="Liu H."/>
            <person name="Wu Z."/>
            <person name="Li M."/>
            <person name="Zhang F."/>
            <person name="Zheng H."/>
            <person name="Han J."/>
            <person name="Liu J."/>
            <person name="Zhou J."/>
            <person name="Wang S."/>
            <person name="Xiang H."/>
        </authorList>
    </citation>
    <scope>NUCLEOTIDE SEQUENCE [LARGE SCALE GENOMIC DNA]</scope>
    <source>
        <strain evidence="3">ATCC 33960 / DSM 4426 / JCM 8911 / NBRC 102182 / NCIMB 2187 / VKM B-1755</strain>
    </source>
</reference>
<feature type="transmembrane region" description="Helical" evidence="1">
    <location>
        <begin position="6"/>
        <end position="30"/>
    </location>
</feature>
<dbReference type="InterPro" id="IPR058349">
    <property type="entry name" value="DUF8036"/>
</dbReference>
<dbReference type="AlphaFoldDB" id="G0HVA7"/>
<dbReference type="STRING" id="634497.HAH_0713"/>
<feature type="transmembrane region" description="Helical" evidence="1">
    <location>
        <begin position="77"/>
        <end position="100"/>
    </location>
</feature>
<accession>G0HVA7</accession>
<dbReference type="Pfam" id="PF26119">
    <property type="entry name" value="DUF8036"/>
    <property type="match status" value="1"/>
</dbReference>
<keyword evidence="1" id="KW-0472">Membrane</keyword>
<dbReference type="EMBL" id="CP002921">
    <property type="protein sequence ID" value="AEM56336.1"/>
    <property type="molecule type" value="Genomic_DNA"/>
</dbReference>
<dbReference type="Proteomes" id="UP000005629">
    <property type="component" value="Chromosome I"/>
</dbReference>
<evidence type="ECO:0000313" key="3">
    <source>
        <dbReference type="Proteomes" id="UP000005629"/>
    </source>
</evidence>